<evidence type="ECO:0000313" key="5">
    <source>
        <dbReference type="EMBL" id="SDK67545.1"/>
    </source>
</evidence>
<dbReference type="EMBL" id="FNFP01000003">
    <property type="protein sequence ID" value="SDK67545.1"/>
    <property type="molecule type" value="Genomic_DNA"/>
</dbReference>
<evidence type="ECO:0000256" key="1">
    <source>
        <dbReference type="ARBA" id="ARBA00023015"/>
    </source>
</evidence>
<dbReference type="PANTHER" id="PTHR42756:SF1">
    <property type="entry name" value="TRANSCRIPTIONAL REPRESSOR OF EMRAB OPERON"/>
    <property type="match status" value="1"/>
</dbReference>
<dbReference type="AlphaFoldDB" id="A0A1G9DUK4"/>
<dbReference type="PROSITE" id="PS50995">
    <property type="entry name" value="HTH_MARR_2"/>
    <property type="match status" value="1"/>
</dbReference>
<name>A0A1G9DUK4_9FIRM</name>
<reference evidence="5 6" key="1">
    <citation type="submission" date="2016-10" db="EMBL/GenBank/DDBJ databases">
        <authorList>
            <person name="de Groot N.N."/>
        </authorList>
    </citation>
    <scope>NUCLEOTIDE SEQUENCE [LARGE SCALE GENOMIC DNA]</scope>
    <source>
        <strain evidence="5 6">DSM 18346</strain>
    </source>
</reference>
<protein>
    <submittedName>
        <fullName evidence="5">DNA-binding transcriptional regulator, MarR family</fullName>
    </submittedName>
</protein>
<evidence type="ECO:0000256" key="3">
    <source>
        <dbReference type="ARBA" id="ARBA00023163"/>
    </source>
</evidence>
<dbReference type="SUPFAM" id="SSF46785">
    <property type="entry name" value="Winged helix' DNA-binding domain"/>
    <property type="match status" value="1"/>
</dbReference>
<dbReference type="Gene3D" id="1.10.10.10">
    <property type="entry name" value="Winged helix-like DNA-binding domain superfamily/Winged helix DNA-binding domain"/>
    <property type="match status" value="1"/>
</dbReference>
<evidence type="ECO:0000313" key="6">
    <source>
        <dbReference type="Proteomes" id="UP000198718"/>
    </source>
</evidence>
<dbReference type="Pfam" id="PF01047">
    <property type="entry name" value="MarR"/>
    <property type="match status" value="1"/>
</dbReference>
<dbReference type="GO" id="GO:0003677">
    <property type="term" value="F:DNA binding"/>
    <property type="evidence" value="ECO:0007669"/>
    <property type="project" value="UniProtKB-KW"/>
</dbReference>
<keyword evidence="2 5" id="KW-0238">DNA-binding</keyword>
<dbReference type="PROSITE" id="PS01117">
    <property type="entry name" value="HTH_MARR_1"/>
    <property type="match status" value="1"/>
</dbReference>
<keyword evidence="6" id="KW-1185">Reference proteome</keyword>
<dbReference type="InterPro" id="IPR036390">
    <property type="entry name" value="WH_DNA-bd_sf"/>
</dbReference>
<dbReference type="InterPro" id="IPR036388">
    <property type="entry name" value="WH-like_DNA-bd_sf"/>
</dbReference>
<organism evidence="5 6">
    <name type="scientific">Natronincola ferrireducens</name>
    <dbReference type="NCBI Taxonomy" id="393762"/>
    <lineage>
        <taxon>Bacteria</taxon>
        <taxon>Bacillati</taxon>
        <taxon>Bacillota</taxon>
        <taxon>Clostridia</taxon>
        <taxon>Peptostreptococcales</taxon>
        <taxon>Natronincolaceae</taxon>
        <taxon>Natronincola</taxon>
    </lineage>
</organism>
<evidence type="ECO:0000259" key="4">
    <source>
        <dbReference type="PROSITE" id="PS50995"/>
    </source>
</evidence>
<dbReference type="SMART" id="SM00347">
    <property type="entry name" value="HTH_MARR"/>
    <property type="match status" value="1"/>
</dbReference>
<dbReference type="PRINTS" id="PR00598">
    <property type="entry name" value="HTHMARR"/>
</dbReference>
<gene>
    <name evidence="5" type="ORF">SAMN05660472_01740</name>
</gene>
<dbReference type="RefSeq" id="WP_090553318.1">
    <property type="nucleotide sequence ID" value="NZ_FNFP01000003.1"/>
</dbReference>
<dbReference type="PANTHER" id="PTHR42756">
    <property type="entry name" value="TRANSCRIPTIONAL REGULATOR, MARR"/>
    <property type="match status" value="1"/>
</dbReference>
<sequence length="149" mass="17370">MQNQEGNLGYLINKAAHLIKWELNSYLKEYQLTSSQWGVLMDIKCQENRSPSLNKTTPALIAERLSVERPAITRVIESLIKEGWVKKQQNDSDGRSHLIILTDKSRQILPELMEIRNKVVRKTFKGFKKDEVEQLREYLIKVINNFNEG</sequence>
<dbReference type="InterPro" id="IPR023187">
    <property type="entry name" value="Tscrpt_reg_MarR-type_CS"/>
</dbReference>
<dbReference type="STRING" id="393762.SAMN05660472_01740"/>
<proteinExistence type="predicted"/>
<accession>A0A1G9DUK4</accession>
<dbReference type="Proteomes" id="UP000198718">
    <property type="component" value="Unassembled WGS sequence"/>
</dbReference>
<dbReference type="GO" id="GO:0003700">
    <property type="term" value="F:DNA-binding transcription factor activity"/>
    <property type="evidence" value="ECO:0007669"/>
    <property type="project" value="InterPro"/>
</dbReference>
<dbReference type="OrthoDB" id="9808725at2"/>
<feature type="domain" description="HTH marR-type" evidence="4">
    <location>
        <begin position="5"/>
        <end position="144"/>
    </location>
</feature>
<dbReference type="InterPro" id="IPR000835">
    <property type="entry name" value="HTH_MarR-typ"/>
</dbReference>
<evidence type="ECO:0000256" key="2">
    <source>
        <dbReference type="ARBA" id="ARBA00023125"/>
    </source>
</evidence>
<keyword evidence="1" id="KW-0805">Transcription regulation</keyword>
<keyword evidence="3" id="KW-0804">Transcription</keyword>